<feature type="transmembrane region" description="Helical" evidence="1">
    <location>
        <begin position="9"/>
        <end position="34"/>
    </location>
</feature>
<evidence type="ECO:0000313" key="3">
    <source>
        <dbReference type="Proteomes" id="UP000049495"/>
    </source>
</evidence>
<comment type="caution">
    <text evidence="2">The sequence shown here is derived from an EMBL/GenBank/DDBJ whole genome shotgun (WGS) entry which is preliminary data.</text>
</comment>
<feature type="transmembrane region" description="Helical" evidence="1">
    <location>
        <begin position="46"/>
        <end position="68"/>
    </location>
</feature>
<evidence type="ECO:0000313" key="2">
    <source>
        <dbReference type="EMBL" id="CDT08336.1"/>
    </source>
</evidence>
<keyword evidence="1" id="KW-1133">Transmembrane helix</keyword>
<name>A0A822MUD6_9VIBR</name>
<protein>
    <recommendedName>
        <fullName evidence="4">Phage abortive infection protein</fullName>
    </recommendedName>
</protein>
<dbReference type="Proteomes" id="UP000049495">
    <property type="component" value="Unassembled WGS sequence"/>
</dbReference>
<dbReference type="AlphaFoldDB" id="A0A822MUD6"/>
<dbReference type="EMBL" id="CCJV01000051">
    <property type="protein sequence ID" value="CDT08336.1"/>
    <property type="molecule type" value="Genomic_DNA"/>
</dbReference>
<sequence length="378" mass="43280">MGVNLITTVVWVCTLICALLVGAIIAGITTFINLGIDTSDPAFGNWAMWFGSLFAATAAAGAFANIHYMQKENNRLKDKDIIENKKQKVIVAIEQHKESCQTYNVLREYLSSYLSVLSQELIQHVSILKIPSLDELDHSWTQELKITARPSNQFEFKGLISDYVSKLDLLDKCYLVEYMNFTNLVPRSLPLVSEVESTKQHDYLMNVIHVSPTEKLARTKVVTSIHSLKTSFISRERLKVLIDAVEIIRQTGSQVSIQMNKRRHGKLDSQDALEEALSEVPDVLIINFLIARYSYLEYMGFETYLLFDAITDIEKLSFNHLSKKGRSLREKLAILDPFFEPYSDEMQLFPIFGYYVPELPEFTRINFNYNVTFKDLEG</sequence>
<evidence type="ECO:0000256" key="1">
    <source>
        <dbReference type="SAM" id="Phobius"/>
    </source>
</evidence>
<proteinExistence type="predicted"/>
<keyword evidence="1" id="KW-0812">Transmembrane</keyword>
<organism evidence="2 3">
    <name type="scientific">Vibrio crassostreae</name>
    <dbReference type="NCBI Taxonomy" id="246167"/>
    <lineage>
        <taxon>Bacteria</taxon>
        <taxon>Pseudomonadati</taxon>
        <taxon>Pseudomonadota</taxon>
        <taxon>Gammaproteobacteria</taxon>
        <taxon>Vibrionales</taxon>
        <taxon>Vibrionaceae</taxon>
        <taxon>Vibrio</taxon>
    </lineage>
</organism>
<gene>
    <name evidence="2" type="ORF">VCR5J5_1440006</name>
</gene>
<accession>A0A822MUD6</accession>
<reference evidence="3" key="1">
    <citation type="submission" date="2014-06" db="EMBL/GenBank/DDBJ databases">
        <authorList>
            <person name="Le Roux Frederique"/>
        </authorList>
    </citation>
    <scope>NUCLEOTIDE SEQUENCE [LARGE SCALE GENOMIC DNA]</scope>
    <source>
        <strain evidence="3">J5-5</strain>
    </source>
</reference>
<evidence type="ECO:0008006" key="4">
    <source>
        <dbReference type="Google" id="ProtNLM"/>
    </source>
</evidence>
<keyword evidence="1" id="KW-0472">Membrane</keyword>